<feature type="compositionally biased region" description="Low complexity" evidence="1">
    <location>
        <begin position="306"/>
        <end position="321"/>
    </location>
</feature>
<proteinExistence type="predicted"/>
<keyword evidence="2" id="KW-0812">Transmembrane</keyword>
<dbReference type="GeneTree" id="ENSGT00390000017024"/>
<evidence type="ECO:0000313" key="3">
    <source>
        <dbReference type="Ensembl" id="ENSLLEP00000041238.1"/>
    </source>
</evidence>
<organism evidence="3 4">
    <name type="scientific">Leptobrachium leishanense</name>
    <name type="common">Leishan spiny toad</name>
    <dbReference type="NCBI Taxonomy" id="445787"/>
    <lineage>
        <taxon>Eukaryota</taxon>
        <taxon>Metazoa</taxon>
        <taxon>Chordata</taxon>
        <taxon>Craniata</taxon>
        <taxon>Vertebrata</taxon>
        <taxon>Euteleostomi</taxon>
        <taxon>Amphibia</taxon>
        <taxon>Batrachia</taxon>
        <taxon>Anura</taxon>
        <taxon>Pelobatoidea</taxon>
        <taxon>Megophryidae</taxon>
        <taxon>Leptobrachium</taxon>
    </lineage>
</organism>
<dbReference type="PANTHER" id="PTHR31617:SF0">
    <property type="entry name" value="TRANSMEMBRANE PROTEIN 171"/>
    <property type="match status" value="1"/>
</dbReference>
<name>A0A8C5QQN2_9ANUR</name>
<keyword evidence="2" id="KW-0472">Membrane</keyword>
<dbReference type="PANTHER" id="PTHR31617">
    <property type="entry name" value="TRANSMEMBRANE PROTEIN 171"/>
    <property type="match status" value="1"/>
</dbReference>
<dbReference type="AlphaFoldDB" id="A0A8C5QQN2"/>
<evidence type="ECO:0000256" key="1">
    <source>
        <dbReference type="SAM" id="MobiDB-lite"/>
    </source>
</evidence>
<keyword evidence="2" id="KW-1133">Transmembrane helix</keyword>
<feature type="transmembrane region" description="Helical" evidence="2">
    <location>
        <begin position="112"/>
        <end position="133"/>
    </location>
</feature>
<reference evidence="3" key="1">
    <citation type="submission" date="2025-08" db="UniProtKB">
        <authorList>
            <consortium name="Ensembl"/>
        </authorList>
    </citation>
    <scope>IDENTIFICATION</scope>
</reference>
<evidence type="ECO:0000256" key="2">
    <source>
        <dbReference type="SAM" id="Phobius"/>
    </source>
</evidence>
<sequence length="321" mass="35156">MQPTFLSFAFGSHSPGCTSKFIFVMFVLGGMLFCAGFVLSVFGFQTCQMSSFSTCNIAFKVVGPSLAAIGLASILVARSKSRLERRRRQQSGDCTDPDSGFLCGESRQFVQFLMFGFLFVTSGILISVLGAWIPECASSNVNGTVPNSRHCDFLSLQIMGPLIVLIGLSFFVAAHINKRREASNRNDSTVDDLDTSRDEPFHITVGDEIILFPPPPPSYFADSSIARQGVGNITVMNENPPPYSSIFNRRSHRDGHNRVCDQENIYTIPMPSQSTEPYSNAVFPSDPPPKYEEKDPSEPTDEENASPSSSTVPEESSSRSV</sequence>
<dbReference type="Ensembl" id="ENSLLET00000042894.1">
    <property type="protein sequence ID" value="ENSLLEP00000041238.1"/>
    <property type="gene ID" value="ENSLLEG00000026244.1"/>
</dbReference>
<feature type="transmembrane region" description="Helical" evidence="2">
    <location>
        <begin position="21"/>
        <end position="45"/>
    </location>
</feature>
<feature type="transmembrane region" description="Helical" evidence="2">
    <location>
        <begin position="153"/>
        <end position="176"/>
    </location>
</feature>
<dbReference type="Pfam" id="PF15471">
    <property type="entry name" value="TMEM171"/>
    <property type="match status" value="1"/>
</dbReference>
<gene>
    <name evidence="3" type="primary">TMEM171</name>
</gene>
<reference evidence="3" key="2">
    <citation type="submission" date="2025-09" db="UniProtKB">
        <authorList>
            <consortium name="Ensembl"/>
        </authorList>
    </citation>
    <scope>IDENTIFICATION</scope>
</reference>
<feature type="region of interest" description="Disordered" evidence="1">
    <location>
        <begin position="269"/>
        <end position="321"/>
    </location>
</feature>
<evidence type="ECO:0000313" key="4">
    <source>
        <dbReference type="Proteomes" id="UP000694569"/>
    </source>
</evidence>
<feature type="transmembrane region" description="Helical" evidence="2">
    <location>
        <begin position="57"/>
        <end position="77"/>
    </location>
</feature>
<dbReference type="InterPro" id="IPR029173">
    <property type="entry name" value="TMEM171"/>
</dbReference>
<accession>A0A8C5QQN2</accession>
<dbReference type="OrthoDB" id="9940935at2759"/>
<dbReference type="Proteomes" id="UP000694569">
    <property type="component" value="Unplaced"/>
</dbReference>
<keyword evidence="4" id="KW-1185">Reference proteome</keyword>
<protein>
    <submittedName>
        <fullName evidence="3">Transmembrane protein 171</fullName>
    </submittedName>
</protein>